<dbReference type="AlphaFoldDB" id="A0A1Y2DS00"/>
<name>A0A1Y2DS00_9PEZI</name>
<dbReference type="OrthoDB" id="5245380at2759"/>
<dbReference type="RefSeq" id="XP_040713542.1">
    <property type="nucleotide sequence ID" value="XM_040858567.1"/>
</dbReference>
<gene>
    <name evidence="2" type="ORF">BCR38DRAFT_411338</name>
</gene>
<dbReference type="GeneID" id="63774779"/>
<feature type="region of interest" description="Disordered" evidence="1">
    <location>
        <begin position="289"/>
        <end position="338"/>
    </location>
</feature>
<feature type="region of interest" description="Disordered" evidence="1">
    <location>
        <begin position="377"/>
        <end position="410"/>
    </location>
</feature>
<proteinExistence type="predicted"/>
<reference evidence="2 3" key="1">
    <citation type="submission" date="2016-07" db="EMBL/GenBank/DDBJ databases">
        <title>Pervasive Adenine N6-methylation of Active Genes in Fungi.</title>
        <authorList>
            <consortium name="DOE Joint Genome Institute"/>
            <person name="Mondo S.J."/>
            <person name="Dannebaum R.O."/>
            <person name="Kuo R.C."/>
            <person name="Labutti K."/>
            <person name="Haridas S."/>
            <person name="Kuo A."/>
            <person name="Salamov A."/>
            <person name="Ahrendt S.R."/>
            <person name="Lipzen A."/>
            <person name="Sullivan W."/>
            <person name="Andreopoulos W.B."/>
            <person name="Clum A."/>
            <person name="Lindquist E."/>
            <person name="Daum C."/>
            <person name="Ramamoorthy G.K."/>
            <person name="Gryganskyi A."/>
            <person name="Culley D."/>
            <person name="Magnuson J.K."/>
            <person name="James T.Y."/>
            <person name="O'Malley M.A."/>
            <person name="Stajich J.E."/>
            <person name="Spatafora J.W."/>
            <person name="Visel A."/>
            <person name="Grigoriev I.V."/>
        </authorList>
    </citation>
    <scope>NUCLEOTIDE SEQUENCE [LARGE SCALE GENOMIC DNA]</scope>
    <source>
        <strain evidence="2 3">CBS 129021</strain>
    </source>
</reference>
<keyword evidence="3" id="KW-1185">Reference proteome</keyword>
<dbReference type="Proteomes" id="UP000193689">
    <property type="component" value="Unassembled WGS sequence"/>
</dbReference>
<feature type="compositionally biased region" description="Basic residues" evidence="1">
    <location>
        <begin position="328"/>
        <end position="338"/>
    </location>
</feature>
<organism evidence="2 3">
    <name type="scientific">Pseudomassariella vexata</name>
    <dbReference type="NCBI Taxonomy" id="1141098"/>
    <lineage>
        <taxon>Eukaryota</taxon>
        <taxon>Fungi</taxon>
        <taxon>Dikarya</taxon>
        <taxon>Ascomycota</taxon>
        <taxon>Pezizomycotina</taxon>
        <taxon>Sordariomycetes</taxon>
        <taxon>Xylariomycetidae</taxon>
        <taxon>Amphisphaeriales</taxon>
        <taxon>Pseudomassariaceae</taxon>
        <taxon>Pseudomassariella</taxon>
    </lineage>
</organism>
<dbReference type="InParanoid" id="A0A1Y2DS00"/>
<feature type="region of interest" description="Disordered" evidence="1">
    <location>
        <begin position="439"/>
        <end position="466"/>
    </location>
</feature>
<sequence length="466" mass="52359">MSEFHQELDAEFAAIMLDKVQRKLRDRITRSSNSIRGWLQLIGEEVKIMKQDEAEIIDWYVRKPNTTALSAIELPGLLECLYGSQEYHAEEFGFTVALAVNAPGFTIPIQPQSVAAAPTPVSLRSQDPNDRPDIPGDTSSNNTQKRPHSPDGNNESCSKRHQHLSEAERRQCLVDAIHDRLSVKMQDIYGIALAYEYPPGTGLICVTKCDDCNAYFRINPVNQARALENHWLIRNIHRDINYRDRLPPLRNTDIMEKYSRRVEGATLEWMEESNVRLIQSVRSQQVQMAKDKQAAALSKSGVPSSKSKSNNRRKATSKKGKEVDRPPSHKPVRSSVRQRHIAANHADLDDGIAFPVDQNDIESSILPLRRRACSFGTASGTPSVDIRPGEASVSPISRSTTAKPPTDPNNLLDVGLSYDFEIDNMEDDLVFISERQNPLAQNNPFEDGFDDPQNHIKAEPEVDEDM</sequence>
<feature type="region of interest" description="Disordered" evidence="1">
    <location>
        <begin position="116"/>
        <end position="162"/>
    </location>
</feature>
<evidence type="ECO:0000256" key="1">
    <source>
        <dbReference type="SAM" id="MobiDB-lite"/>
    </source>
</evidence>
<comment type="caution">
    <text evidence="2">The sequence shown here is derived from an EMBL/GenBank/DDBJ whole genome shotgun (WGS) entry which is preliminary data.</text>
</comment>
<feature type="compositionally biased region" description="Low complexity" evidence="1">
    <location>
        <begin position="298"/>
        <end position="308"/>
    </location>
</feature>
<protein>
    <submittedName>
        <fullName evidence="2">Uncharacterized protein</fullName>
    </submittedName>
</protein>
<feature type="compositionally biased region" description="Polar residues" evidence="1">
    <location>
        <begin position="394"/>
        <end position="403"/>
    </location>
</feature>
<accession>A0A1Y2DS00</accession>
<dbReference type="EMBL" id="MCFJ01000010">
    <property type="protein sequence ID" value="ORY61465.1"/>
    <property type="molecule type" value="Genomic_DNA"/>
</dbReference>
<evidence type="ECO:0000313" key="2">
    <source>
        <dbReference type="EMBL" id="ORY61465.1"/>
    </source>
</evidence>
<evidence type="ECO:0000313" key="3">
    <source>
        <dbReference type="Proteomes" id="UP000193689"/>
    </source>
</evidence>
<feature type="compositionally biased region" description="Basic residues" evidence="1">
    <location>
        <begin position="309"/>
        <end position="318"/>
    </location>
</feature>